<feature type="transmembrane region" description="Helical" evidence="1">
    <location>
        <begin position="100"/>
        <end position="117"/>
    </location>
</feature>
<protein>
    <submittedName>
        <fullName evidence="2">Uncharacterized protein</fullName>
    </submittedName>
</protein>
<organism evidence="2">
    <name type="scientific">Woronichinia naegeliana WA131</name>
    <dbReference type="NCBI Taxonomy" id="2824559"/>
    <lineage>
        <taxon>Bacteria</taxon>
        <taxon>Bacillati</taxon>
        <taxon>Cyanobacteriota</taxon>
        <taxon>Cyanophyceae</taxon>
        <taxon>Synechococcales</taxon>
        <taxon>Coelosphaeriaceae</taxon>
        <taxon>Woronichinia</taxon>
    </lineage>
</organism>
<sequence length="119" mass="12965">MSQENQIDIAKYQEQVKSMISTILYFESLPEDQGIAYAGGFDNAQEEAQEYLNKSAIKQLVCPALVGITNDVFSVSNAITTALITATITGTIAIPLNPLIYAWIALVIFRAGIGVYCKE</sequence>
<gene>
    <name evidence="2" type="ORF">KA717_16315</name>
</gene>
<proteinExistence type="predicted"/>
<dbReference type="EMBL" id="CP073041">
    <property type="protein sequence ID" value="UXE63967.1"/>
    <property type="molecule type" value="Genomic_DNA"/>
</dbReference>
<keyword evidence="1" id="KW-1133">Transmembrane helix</keyword>
<evidence type="ECO:0000256" key="1">
    <source>
        <dbReference type="SAM" id="Phobius"/>
    </source>
</evidence>
<accession>A0A977L213</accession>
<reference evidence="2" key="1">
    <citation type="submission" date="2021-04" db="EMBL/GenBank/DDBJ databases">
        <title>Genome sequence of Woronichinia naegeliana from Washington state freshwater lake bloom.</title>
        <authorList>
            <person name="Dreher T.W."/>
        </authorList>
    </citation>
    <scope>NUCLEOTIDE SEQUENCE</scope>
    <source>
        <strain evidence="2">WA131</strain>
    </source>
</reference>
<evidence type="ECO:0000313" key="2">
    <source>
        <dbReference type="EMBL" id="UXE63967.1"/>
    </source>
</evidence>
<name>A0A977L213_9CYAN</name>
<dbReference type="KEGG" id="wna:KA717_16315"/>
<dbReference type="Proteomes" id="UP001065613">
    <property type="component" value="Chromosome"/>
</dbReference>
<keyword evidence="1" id="KW-0812">Transmembrane</keyword>
<feature type="transmembrane region" description="Helical" evidence="1">
    <location>
        <begin position="75"/>
        <end position="94"/>
    </location>
</feature>
<dbReference type="AlphaFoldDB" id="A0A977L213"/>
<keyword evidence="1" id="KW-0472">Membrane</keyword>